<name>A0A9D1V5K1_9FIRM</name>
<evidence type="ECO:0000313" key="3">
    <source>
        <dbReference type="Proteomes" id="UP000824193"/>
    </source>
</evidence>
<feature type="transmembrane region" description="Helical" evidence="1">
    <location>
        <begin position="109"/>
        <end position="129"/>
    </location>
</feature>
<gene>
    <name evidence="2" type="ORF">H9865_10945</name>
</gene>
<comment type="caution">
    <text evidence="2">The sequence shown here is derived from an EMBL/GenBank/DDBJ whole genome shotgun (WGS) entry which is preliminary data.</text>
</comment>
<keyword evidence="1" id="KW-0812">Transmembrane</keyword>
<feature type="transmembrane region" description="Helical" evidence="1">
    <location>
        <begin position="31"/>
        <end position="49"/>
    </location>
</feature>
<sequence>MLFLLGAVGCTSLVNIVPALASRRGWDGRAVLGWNYLASAAAAGLLAALARPALYFPAPGLLAGALSGGMTGPSSMSFAVWFGLFTGVLYLLCLRAVEKSVREKGAGVTTLYQRLGILVPILCSALLWGEVPSPVQLAGLAASVAVMAALWGGGGQRWTCWPFTARSPAGKSWPSAWPPCASCW</sequence>
<reference evidence="2" key="1">
    <citation type="journal article" date="2021" name="PeerJ">
        <title>Extensive microbial diversity within the chicken gut microbiome revealed by metagenomics and culture.</title>
        <authorList>
            <person name="Gilroy R."/>
            <person name="Ravi A."/>
            <person name="Getino M."/>
            <person name="Pursley I."/>
            <person name="Horton D.L."/>
            <person name="Alikhan N.F."/>
            <person name="Baker D."/>
            <person name="Gharbi K."/>
            <person name="Hall N."/>
            <person name="Watson M."/>
            <person name="Adriaenssens E.M."/>
            <person name="Foster-Nyarko E."/>
            <person name="Jarju S."/>
            <person name="Secka A."/>
            <person name="Antonio M."/>
            <person name="Oren A."/>
            <person name="Chaudhuri R.R."/>
            <person name="La Ragione R."/>
            <person name="Hildebrand F."/>
            <person name="Pallen M.J."/>
        </authorList>
    </citation>
    <scope>NUCLEOTIDE SEQUENCE</scope>
    <source>
        <strain evidence="2">2239</strain>
    </source>
</reference>
<protein>
    <recommendedName>
        <fullName evidence="4">EamA-like transporter family protein</fullName>
    </recommendedName>
</protein>
<reference evidence="2" key="2">
    <citation type="submission" date="2021-04" db="EMBL/GenBank/DDBJ databases">
        <authorList>
            <person name="Gilroy R."/>
        </authorList>
    </citation>
    <scope>NUCLEOTIDE SEQUENCE</scope>
    <source>
        <strain evidence="2">2239</strain>
    </source>
</reference>
<feature type="transmembrane region" description="Helical" evidence="1">
    <location>
        <begin position="78"/>
        <end position="97"/>
    </location>
</feature>
<proteinExistence type="predicted"/>
<accession>A0A9D1V5K1</accession>
<evidence type="ECO:0000256" key="1">
    <source>
        <dbReference type="SAM" id="Phobius"/>
    </source>
</evidence>
<evidence type="ECO:0000313" key="2">
    <source>
        <dbReference type="EMBL" id="HIX06592.1"/>
    </source>
</evidence>
<dbReference type="AlphaFoldDB" id="A0A9D1V5K1"/>
<evidence type="ECO:0008006" key="4">
    <source>
        <dbReference type="Google" id="ProtNLM"/>
    </source>
</evidence>
<dbReference type="Proteomes" id="UP000824193">
    <property type="component" value="Unassembled WGS sequence"/>
</dbReference>
<dbReference type="EMBL" id="DXFW01000038">
    <property type="protein sequence ID" value="HIX06592.1"/>
    <property type="molecule type" value="Genomic_DNA"/>
</dbReference>
<feature type="transmembrane region" description="Helical" evidence="1">
    <location>
        <begin position="135"/>
        <end position="153"/>
    </location>
</feature>
<keyword evidence="1" id="KW-1133">Transmembrane helix</keyword>
<keyword evidence="1" id="KW-0472">Membrane</keyword>
<organism evidence="2 3">
    <name type="scientific">Candidatus Allofournierella pullicola</name>
    <dbReference type="NCBI Taxonomy" id="2838596"/>
    <lineage>
        <taxon>Bacteria</taxon>
        <taxon>Bacillati</taxon>
        <taxon>Bacillota</taxon>
        <taxon>Clostridia</taxon>
        <taxon>Eubacteriales</taxon>
        <taxon>Oscillospiraceae</taxon>
        <taxon>Allofournierella</taxon>
    </lineage>
</organism>